<evidence type="ECO:0000256" key="12">
    <source>
        <dbReference type="HAMAP-Rule" id="MF_01916"/>
    </source>
</evidence>
<dbReference type="InterPro" id="IPR001736">
    <property type="entry name" value="PLipase_D/transphosphatidylase"/>
</dbReference>
<evidence type="ECO:0000256" key="13">
    <source>
        <dbReference type="NCBIfam" id="TIGR04265"/>
    </source>
</evidence>
<name>A0A0R1TSV7_9LACO</name>
<evidence type="ECO:0000313" key="15">
    <source>
        <dbReference type="EMBL" id="KRL83284.1"/>
    </source>
</evidence>
<comment type="similarity">
    <text evidence="12">Belongs to the phospholipase D family. Cardiolipin synthase subfamily.</text>
</comment>
<feature type="active site" evidence="12">
    <location>
        <position position="217"/>
    </location>
</feature>
<comment type="caution">
    <text evidence="15">The sequence shown here is derived from an EMBL/GenBank/DDBJ whole genome shotgun (WGS) entry which is preliminary data.</text>
</comment>
<dbReference type="CDD" id="cd09112">
    <property type="entry name" value="PLDc_CLS_2"/>
    <property type="match status" value="1"/>
</dbReference>
<keyword evidence="6" id="KW-0677">Repeat</keyword>
<organism evidence="15 16">
    <name type="scientific">Ligilactobacillus equi DSM 15833 = JCM 10991</name>
    <dbReference type="NCBI Taxonomy" id="1423740"/>
    <lineage>
        <taxon>Bacteria</taxon>
        <taxon>Bacillati</taxon>
        <taxon>Bacillota</taxon>
        <taxon>Bacilli</taxon>
        <taxon>Lactobacillales</taxon>
        <taxon>Lactobacillaceae</taxon>
        <taxon>Ligilactobacillus</taxon>
    </lineage>
</organism>
<feature type="domain" description="PLD phosphodiesterase" evidence="14">
    <location>
        <begin position="388"/>
        <end position="415"/>
    </location>
</feature>
<dbReference type="InterPro" id="IPR030874">
    <property type="entry name" value="Cardiolipin_synth_Firmi"/>
</dbReference>
<dbReference type="STRING" id="1423740.FC36_GL000327"/>
<keyword evidence="5 12" id="KW-0812">Transmembrane</keyword>
<dbReference type="EC" id="2.7.8.-" evidence="12 13"/>
<keyword evidence="10 12" id="KW-0594">Phospholipid biosynthesis</keyword>
<dbReference type="InterPro" id="IPR027379">
    <property type="entry name" value="CLS_N"/>
</dbReference>
<comment type="caution">
    <text evidence="12">Lacks conserved residue(s) required for the propagation of feature annotation.</text>
</comment>
<evidence type="ECO:0000256" key="8">
    <source>
        <dbReference type="ARBA" id="ARBA00023098"/>
    </source>
</evidence>
<dbReference type="PANTHER" id="PTHR21248:SF22">
    <property type="entry name" value="PHOSPHOLIPASE D"/>
    <property type="match status" value="1"/>
</dbReference>
<dbReference type="NCBIfam" id="TIGR04265">
    <property type="entry name" value="bac_cardiolipin"/>
    <property type="match status" value="1"/>
</dbReference>
<proteinExistence type="inferred from homology"/>
<dbReference type="Pfam" id="PF13396">
    <property type="entry name" value="PLDc_N"/>
    <property type="match status" value="1"/>
</dbReference>
<accession>A0A0R1TSV7</accession>
<dbReference type="PROSITE" id="PS50035">
    <property type="entry name" value="PLD"/>
    <property type="match status" value="2"/>
</dbReference>
<dbReference type="SUPFAM" id="SSF56024">
    <property type="entry name" value="Phospholipase D/nuclease"/>
    <property type="match status" value="2"/>
</dbReference>
<evidence type="ECO:0000256" key="5">
    <source>
        <dbReference type="ARBA" id="ARBA00022692"/>
    </source>
</evidence>
<feature type="active site" evidence="12">
    <location>
        <position position="400"/>
    </location>
</feature>
<evidence type="ECO:0000256" key="10">
    <source>
        <dbReference type="ARBA" id="ARBA00023209"/>
    </source>
</evidence>
<reference evidence="15 16" key="1">
    <citation type="journal article" date="2015" name="Genome Announc.">
        <title>Expanding the biotechnology potential of lactobacilli through comparative genomics of 213 strains and associated genera.</title>
        <authorList>
            <person name="Sun Z."/>
            <person name="Harris H.M."/>
            <person name="McCann A."/>
            <person name="Guo C."/>
            <person name="Argimon S."/>
            <person name="Zhang W."/>
            <person name="Yang X."/>
            <person name="Jeffery I.B."/>
            <person name="Cooney J.C."/>
            <person name="Kagawa T.F."/>
            <person name="Liu W."/>
            <person name="Song Y."/>
            <person name="Salvetti E."/>
            <person name="Wrobel A."/>
            <person name="Rasinkangas P."/>
            <person name="Parkhill J."/>
            <person name="Rea M.C."/>
            <person name="O'Sullivan O."/>
            <person name="Ritari J."/>
            <person name="Douillard F.P."/>
            <person name="Paul Ross R."/>
            <person name="Yang R."/>
            <person name="Briner A.E."/>
            <person name="Felis G.E."/>
            <person name="de Vos W.M."/>
            <person name="Barrangou R."/>
            <person name="Klaenhammer T.R."/>
            <person name="Caufield P.W."/>
            <person name="Cui Y."/>
            <person name="Zhang H."/>
            <person name="O'Toole P.W."/>
        </authorList>
    </citation>
    <scope>NUCLEOTIDE SEQUENCE [LARGE SCALE GENOMIC DNA]</scope>
    <source>
        <strain evidence="15 16">DSM 15833</strain>
    </source>
</reference>
<comment type="function">
    <text evidence="12">Catalyzes the reversible phosphatidyl group transfer from one phosphatidylglycerol molecule to another to form cardiolipin (CL) (diphosphatidylglycerol) and glycerol.</text>
</comment>
<evidence type="ECO:0000256" key="11">
    <source>
        <dbReference type="ARBA" id="ARBA00023264"/>
    </source>
</evidence>
<feature type="active site" evidence="12">
    <location>
        <position position="210"/>
    </location>
</feature>
<feature type="active site" evidence="12">
    <location>
        <position position="212"/>
    </location>
</feature>
<keyword evidence="11 12" id="KW-1208">Phospholipid metabolism</keyword>
<dbReference type="GO" id="GO:0008808">
    <property type="term" value="F:cardiolipin synthase activity"/>
    <property type="evidence" value="ECO:0007669"/>
    <property type="project" value="UniProtKB-UniRule"/>
</dbReference>
<evidence type="ECO:0000313" key="16">
    <source>
        <dbReference type="Proteomes" id="UP000051048"/>
    </source>
</evidence>
<evidence type="ECO:0000256" key="3">
    <source>
        <dbReference type="ARBA" id="ARBA00022516"/>
    </source>
</evidence>
<protein>
    <recommendedName>
        <fullName evidence="12 13">Cardiolipin synthase</fullName>
        <shortName evidence="12">CL synthase</shortName>
        <ecNumber evidence="12 13">2.7.8.-</ecNumber>
    </recommendedName>
</protein>
<gene>
    <name evidence="15" type="ORF">FC36_GL000327</name>
</gene>
<comment type="subcellular location">
    <subcellularLocation>
        <location evidence="1 12">Cell membrane</location>
        <topology evidence="1 12">Multi-pass membrane protein</topology>
    </subcellularLocation>
</comment>
<dbReference type="GO" id="GO:0005886">
    <property type="term" value="C:plasma membrane"/>
    <property type="evidence" value="ECO:0007669"/>
    <property type="project" value="UniProtKB-SubCell"/>
</dbReference>
<evidence type="ECO:0000256" key="9">
    <source>
        <dbReference type="ARBA" id="ARBA00023136"/>
    </source>
</evidence>
<dbReference type="Gene3D" id="3.30.870.10">
    <property type="entry name" value="Endonuclease Chain A"/>
    <property type="match status" value="2"/>
</dbReference>
<feature type="domain" description="PLD phosphodiesterase" evidence="14">
    <location>
        <begin position="205"/>
        <end position="232"/>
    </location>
</feature>
<dbReference type="HAMAP" id="MF_01916">
    <property type="entry name" value="Cardiolipin_synth_Cls"/>
    <property type="match status" value="1"/>
</dbReference>
<evidence type="ECO:0000259" key="14">
    <source>
        <dbReference type="PROSITE" id="PS50035"/>
    </source>
</evidence>
<keyword evidence="3 12" id="KW-0444">Lipid biosynthesis</keyword>
<dbReference type="InterPro" id="IPR025202">
    <property type="entry name" value="PLD-like_dom"/>
</dbReference>
<dbReference type="InterPro" id="IPR022924">
    <property type="entry name" value="Cardiolipin_synthase"/>
</dbReference>
<feature type="active site" evidence="12">
    <location>
        <position position="393"/>
    </location>
</feature>
<feature type="transmembrane region" description="Helical" evidence="12">
    <location>
        <begin position="19"/>
        <end position="39"/>
    </location>
</feature>
<keyword evidence="9 12" id="KW-0472">Membrane</keyword>
<evidence type="ECO:0000256" key="6">
    <source>
        <dbReference type="ARBA" id="ARBA00022737"/>
    </source>
</evidence>
<dbReference type="SMART" id="SM00155">
    <property type="entry name" value="PLDc"/>
    <property type="match status" value="2"/>
</dbReference>
<evidence type="ECO:0000256" key="7">
    <source>
        <dbReference type="ARBA" id="ARBA00022989"/>
    </source>
</evidence>
<feature type="active site" evidence="12">
    <location>
        <position position="395"/>
    </location>
</feature>
<sequence>MLAAIVTVFREKREISATWAWLLVLVVLPVFGFILYAFAGRKMSSEEIFEIKKQEKLTLEAAIARQKDEWDARELTNDTDITASGRGLVHFFLESNGSVLTKNNHVTIFTDGEEKFATLFEDIRQAQETINVEYYSFYSDNLGLQLLKELTNAQKRGVKVRILYDLFGSHGTNYKTFKEFEKVGGQAQAFVSTPKSRRWTSVPRLNYHDHRKLVIIDGKLGYIGGFNVADQYISKNEKFGYWRDTHLRIIGESVAAMQLRFAMDWNTSCRRTRKEKLPFTEEYFKFDKIPSEGDTAIQIVSSGPDNEHVSIKRGYQKLISSAEDYLYIQSPYLIPDAAVLEALVIAAQSGVDVRIMIPCMPDHAFVYRATEYYAHYLLENGVRIYRYDKGFLHAKTMVSDDHISSVGSANMDYRSFFLNFEVNAFMYNDHKAKQLKKIFEADIEEATELDLAYFQSQSLWRKFKQDFSRLLSATL</sequence>
<dbReference type="Pfam" id="PF13091">
    <property type="entry name" value="PLDc_2"/>
    <property type="match status" value="2"/>
</dbReference>
<keyword evidence="7 12" id="KW-1133">Transmembrane helix</keyword>
<evidence type="ECO:0000256" key="1">
    <source>
        <dbReference type="ARBA" id="ARBA00004651"/>
    </source>
</evidence>
<keyword evidence="4 12" id="KW-0808">Transferase</keyword>
<dbReference type="AlphaFoldDB" id="A0A0R1TSV7"/>
<dbReference type="EMBL" id="AZFH01000011">
    <property type="protein sequence ID" value="KRL83284.1"/>
    <property type="molecule type" value="Genomic_DNA"/>
</dbReference>
<dbReference type="CDD" id="cd09110">
    <property type="entry name" value="PLDc_CLS_1"/>
    <property type="match status" value="1"/>
</dbReference>
<dbReference type="PATRIC" id="fig|1423740.3.peg.352"/>
<evidence type="ECO:0000256" key="4">
    <source>
        <dbReference type="ARBA" id="ARBA00022679"/>
    </source>
</evidence>
<dbReference type="GO" id="GO:0032049">
    <property type="term" value="P:cardiolipin biosynthetic process"/>
    <property type="evidence" value="ECO:0007669"/>
    <property type="project" value="UniProtKB-UniRule"/>
</dbReference>
<evidence type="ECO:0000256" key="2">
    <source>
        <dbReference type="ARBA" id="ARBA00022475"/>
    </source>
</evidence>
<dbReference type="PANTHER" id="PTHR21248">
    <property type="entry name" value="CARDIOLIPIN SYNTHASE"/>
    <property type="match status" value="1"/>
</dbReference>
<keyword evidence="2 12" id="KW-1003">Cell membrane</keyword>
<dbReference type="Proteomes" id="UP000051048">
    <property type="component" value="Unassembled WGS sequence"/>
</dbReference>
<keyword evidence="8 12" id="KW-0443">Lipid metabolism</keyword>
<comment type="catalytic activity">
    <reaction evidence="12">
        <text>2 a 1,2-diacyl-sn-glycero-3-phospho-(1'-sn-glycerol) = a cardiolipin + glycerol</text>
        <dbReference type="Rhea" id="RHEA:31451"/>
        <dbReference type="ChEBI" id="CHEBI:17754"/>
        <dbReference type="ChEBI" id="CHEBI:62237"/>
        <dbReference type="ChEBI" id="CHEBI:64716"/>
    </reaction>
</comment>